<name>A0A6A6T316_9PLEO</name>
<dbReference type="Proteomes" id="UP000799324">
    <property type="component" value="Unassembled WGS sequence"/>
</dbReference>
<reference evidence="1" key="1">
    <citation type="journal article" date="2020" name="Stud. Mycol.">
        <title>101 Dothideomycetes genomes: a test case for predicting lifestyles and emergence of pathogens.</title>
        <authorList>
            <person name="Haridas S."/>
            <person name="Albert R."/>
            <person name="Binder M."/>
            <person name="Bloem J."/>
            <person name="Labutti K."/>
            <person name="Salamov A."/>
            <person name="Andreopoulos B."/>
            <person name="Baker S."/>
            <person name="Barry K."/>
            <person name="Bills G."/>
            <person name="Bluhm B."/>
            <person name="Cannon C."/>
            <person name="Castanera R."/>
            <person name="Culley D."/>
            <person name="Daum C."/>
            <person name="Ezra D."/>
            <person name="Gonzalez J."/>
            <person name="Henrissat B."/>
            <person name="Kuo A."/>
            <person name="Liang C."/>
            <person name="Lipzen A."/>
            <person name="Lutzoni F."/>
            <person name="Magnuson J."/>
            <person name="Mondo S."/>
            <person name="Nolan M."/>
            <person name="Ohm R."/>
            <person name="Pangilinan J."/>
            <person name="Park H.-J."/>
            <person name="Ramirez L."/>
            <person name="Alfaro M."/>
            <person name="Sun H."/>
            <person name="Tritt A."/>
            <person name="Yoshinaga Y."/>
            <person name="Zwiers L.-H."/>
            <person name="Turgeon B."/>
            <person name="Goodwin S."/>
            <person name="Spatafora J."/>
            <person name="Crous P."/>
            <person name="Grigoriev I."/>
        </authorList>
    </citation>
    <scope>NUCLEOTIDE SEQUENCE</scope>
    <source>
        <strain evidence="1">CBS 122681</strain>
    </source>
</reference>
<evidence type="ECO:0000313" key="1">
    <source>
        <dbReference type="EMBL" id="KAF2653697.1"/>
    </source>
</evidence>
<dbReference type="AlphaFoldDB" id="A0A6A6T316"/>
<proteinExistence type="predicted"/>
<evidence type="ECO:0000313" key="2">
    <source>
        <dbReference type="Proteomes" id="UP000799324"/>
    </source>
</evidence>
<protein>
    <submittedName>
        <fullName evidence="1">Uncharacterized protein</fullName>
    </submittedName>
</protein>
<sequence length="449" mass="51361">MPNRARSVTISNSQDVCRTASPQIHRSASFSHLKSTLEPEEKRVTPGYGSLESTFFNKLHYDARCVVYSHMLPILNEEAAWKGFALSCRQAYAELSEFAPIEVKKFIDRCLRDSESELGYQPKLFNEIDLSGGFAALRRITVEIEANFVNLRQGIAAPIFNFADTEVHMRHPGYKFFDGALARVLHPLVSKHFSKVTFLMRTNDSKDRPFSSFVKEMEDKKMEAMRACVVWKKMVDAGELFQMLCHIQVNNDKEYEAGSPGSFLWPRYKGAINTSCFAVTYDPGYDKAGYDLGITHPSIPWYGSAKVFASEALYEEWARRLASTTDNYYLKDPLPRFYYLGLPHNAHEIGFQSDLGWDFIKDNGLAQMWGASEKAYFGTGPRCRNRGTICAGIGERTIFLPVDAQILLDLSRAEERKRHSEDINGIFDRLPYLMKDYIFKRYAFTSLWL</sequence>
<organism evidence="1 2">
    <name type="scientific">Lophiostoma macrostomum CBS 122681</name>
    <dbReference type="NCBI Taxonomy" id="1314788"/>
    <lineage>
        <taxon>Eukaryota</taxon>
        <taxon>Fungi</taxon>
        <taxon>Dikarya</taxon>
        <taxon>Ascomycota</taxon>
        <taxon>Pezizomycotina</taxon>
        <taxon>Dothideomycetes</taxon>
        <taxon>Pleosporomycetidae</taxon>
        <taxon>Pleosporales</taxon>
        <taxon>Lophiostomataceae</taxon>
        <taxon>Lophiostoma</taxon>
    </lineage>
</organism>
<accession>A0A6A6T316</accession>
<gene>
    <name evidence="1" type="ORF">K491DRAFT_680354</name>
</gene>
<dbReference type="EMBL" id="MU004377">
    <property type="protein sequence ID" value="KAF2653697.1"/>
    <property type="molecule type" value="Genomic_DNA"/>
</dbReference>
<keyword evidence="2" id="KW-1185">Reference proteome</keyword>